<name>A0ABV9ZPC8_9PSEU</name>
<accession>A0ABV9ZPC8</accession>
<organism evidence="1 2">
    <name type="scientific">Actinomycetospora rhizophila</name>
    <dbReference type="NCBI Taxonomy" id="1416876"/>
    <lineage>
        <taxon>Bacteria</taxon>
        <taxon>Bacillati</taxon>
        <taxon>Actinomycetota</taxon>
        <taxon>Actinomycetes</taxon>
        <taxon>Pseudonocardiales</taxon>
        <taxon>Pseudonocardiaceae</taxon>
        <taxon>Actinomycetospora</taxon>
    </lineage>
</organism>
<evidence type="ECO:0000313" key="1">
    <source>
        <dbReference type="EMBL" id="MFC5142977.1"/>
    </source>
</evidence>
<evidence type="ECO:0008006" key="3">
    <source>
        <dbReference type="Google" id="ProtNLM"/>
    </source>
</evidence>
<evidence type="ECO:0000313" key="2">
    <source>
        <dbReference type="Proteomes" id="UP001596175"/>
    </source>
</evidence>
<gene>
    <name evidence="1" type="ORF">ACFPK1_32475</name>
</gene>
<sequence>MQKDANADWVHVRMKMMDFKAPHAAPLIAYADEVATALGLEPGGIPYPDPAHGGTGAEVLFVLSHPSEHAIRDRGGSGLLSLENKDFPSRNCFDECRRIGLDFDRVTHWNAVPQPLPKGKNPGVEDLRGGARWLPGLLELLPKLQVVALLSRNAETTWDAALPDPVLDRFDPVRGPGPGQQGMANPGARQRLTDVFDEIAKRLGTTPPA</sequence>
<keyword evidence="2" id="KW-1185">Reference proteome</keyword>
<dbReference type="Gene3D" id="3.40.470.10">
    <property type="entry name" value="Uracil-DNA glycosylase-like domain"/>
    <property type="match status" value="1"/>
</dbReference>
<dbReference type="InterPro" id="IPR036895">
    <property type="entry name" value="Uracil-DNA_glycosylase-like_sf"/>
</dbReference>
<dbReference type="SUPFAM" id="SSF52141">
    <property type="entry name" value="Uracil-DNA glycosylase-like"/>
    <property type="match status" value="1"/>
</dbReference>
<proteinExistence type="predicted"/>
<dbReference type="Proteomes" id="UP001596175">
    <property type="component" value="Unassembled WGS sequence"/>
</dbReference>
<dbReference type="EMBL" id="JBHSKG010000031">
    <property type="protein sequence ID" value="MFC5142977.1"/>
    <property type="molecule type" value="Genomic_DNA"/>
</dbReference>
<protein>
    <recommendedName>
        <fullName evidence="3">Uracil DNA glycosylase superfamily protein</fullName>
    </recommendedName>
</protein>
<reference evidence="2" key="1">
    <citation type="journal article" date="2019" name="Int. J. Syst. Evol. Microbiol.">
        <title>The Global Catalogue of Microorganisms (GCM) 10K type strain sequencing project: providing services to taxonomists for standard genome sequencing and annotation.</title>
        <authorList>
            <consortium name="The Broad Institute Genomics Platform"/>
            <consortium name="The Broad Institute Genome Sequencing Center for Infectious Disease"/>
            <person name="Wu L."/>
            <person name="Ma J."/>
        </authorList>
    </citation>
    <scope>NUCLEOTIDE SEQUENCE [LARGE SCALE GENOMIC DNA]</scope>
    <source>
        <strain evidence="2">XZYJ18</strain>
    </source>
</reference>
<comment type="caution">
    <text evidence="1">The sequence shown here is derived from an EMBL/GenBank/DDBJ whole genome shotgun (WGS) entry which is preliminary data.</text>
</comment>
<dbReference type="RefSeq" id="WP_378025063.1">
    <property type="nucleotide sequence ID" value="NZ_JBHSKG010000031.1"/>
</dbReference>